<dbReference type="EMBL" id="VSSQ01001325">
    <property type="protein sequence ID" value="MPM07349.1"/>
    <property type="molecule type" value="Genomic_DNA"/>
</dbReference>
<evidence type="ECO:0000313" key="1">
    <source>
        <dbReference type="EMBL" id="MPM07349.1"/>
    </source>
</evidence>
<dbReference type="GO" id="GO:0070004">
    <property type="term" value="F:cysteine-type exopeptidase activity"/>
    <property type="evidence" value="ECO:0007669"/>
    <property type="project" value="InterPro"/>
</dbReference>
<sequence>MCDTLGVLFDGHSLFGKNSDRSPNEAQVTEFYPARVCKETRLSATYVAIPQARETKAVLLSRPVWMWGAEIGVNEAGVAIGNEAVFTKGPYGKPALTGMDLLRLALERSESAESAVNTIIELLETYGQGGNCGFDHTFYYDNSFLVIDRDHLFVLETCAKSWVVKSHRKASISNRLSIGADGDRYGGGACDFAKVHTDPLYTFFSGSKLRQGQSGCALETIESPVGMASALRRHNPSVKNPFAEGSVSSCCMHYGGAVGDQSTASMIVSLSGGAPTVFLSGTSLPCVSTFKPYRFGNPARLPVSSLGESAAEAYWRNAESYRRSLIGKVVPAEFYAERDALERSWMADVSADSNAMDELLLRALREEAAFYAKFDPQSFPAVPVKKAFAGNWNKKNSAFAALAPREEARA</sequence>
<gene>
    <name evidence="1" type="ORF">SDC9_53655</name>
</gene>
<name>A0A644WUC6_9ZZZZ</name>
<comment type="caution">
    <text evidence="1">The sequence shown here is derived from an EMBL/GenBank/DDBJ whole genome shotgun (WGS) entry which is preliminary data.</text>
</comment>
<dbReference type="AlphaFoldDB" id="A0A644WUC6"/>
<organism evidence="1">
    <name type="scientific">bioreactor metagenome</name>
    <dbReference type="NCBI Taxonomy" id="1076179"/>
    <lineage>
        <taxon>unclassified sequences</taxon>
        <taxon>metagenomes</taxon>
        <taxon>ecological metagenomes</taxon>
    </lineage>
</organism>
<dbReference type="Gene3D" id="3.60.60.10">
    <property type="entry name" value="Penicillin V Acylase, Chain A"/>
    <property type="match status" value="1"/>
</dbReference>
<dbReference type="PANTHER" id="PTHR12994">
    <property type="entry name" value="SECERNIN"/>
    <property type="match status" value="1"/>
</dbReference>
<proteinExistence type="predicted"/>
<reference evidence="1" key="1">
    <citation type="submission" date="2019-08" db="EMBL/GenBank/DDBJ databases">
        <authorList>
            <person name="Kucharzyk K."/>
            <person name="Murdoch R.W."/>
            <person name="Higgins S."/>
            <person name="Loffler F."/>
        </authorList>
    </citation>
    <scope>NUCLEOTIDE SEQUENCE</scope>
</reference>
<dbReference type="PANTHER" id="PTHR12994:SF17">
    <property type="entry name" value="LD30995P"/>
    <property type="match status" value="1"/>
</dbReference>
<dbReference type="GO" id="GO:0006508">
    <property type="term" value="P:proteolysis"/>
    <property type="evidence" value="ECO:0007669"/>
    <property type="project" value="InterPro"/>
</dbReference>
<dbReference type="GO" id="GO:0016805">
    <property type="term" value="F:dipeptidase activity"/>
    <property type="evidence" value="ECO:0007669"/>
    <property type="project" value="InterPro"/>
</dbReference>
<protein>
    <submittedName>
        <fullName evidence="1">Uncharacterized protein</fullName>
    </submittedName>
</protein>
<dbReference type="InterPro" id="IPR005322">
    <property type="entry name" value="Peptidase_C69"/>
</dbReference>
<accession>A0A644WUC6</accession>